<dbReference type="Pfam" id="PF02852">
    <property type="entry name" value="Pyr_redox_dim"/>
    <property type="match status" value="1"/>
</dbReference>
<reference evidence="14 15" key="1">
    <citation type="journal article" date="2013" name="Genome Announc.">
        <title>Complete genome sequence of Simiduia agarivorans SA1(T), a marine bacterium able to degrade a variety of polysaccharides.</title>
        <authorList>
            <person name="Lin S.Y."/>
            <person name="Shieh W.Y."/>
            <person name="Chen J.S."/>
            <person name="Tang S.L."/>
        </authorList>
    </citation>
    <scope>NUCLEOTIDE SEQUENCE [LARGE SCALE GENOMIC DNA]</scope>
    <source>
        <strain evidence="15">DSM 21679 / JCM 13881 / BCRC 17597 / SA1</strain>
    </source>
</reference>
<organism evidence="14 15">
    <name type="scientific">Simiduia agarivorans (strain DSM 21679 / JCM 13881 / BCRC 17597 / SA1)</name>
    <dbReference type="NCBI Taxonomy" id="1117647"/>
    <lineage>
        <taxon>Bacteria</taxon>
        <taxon>Pseudomonadati</taxon>
        <taxon>Pseudomonadota</taxon>
        <taxon>Gammaproteobacteria</taxon>
        <taxon>Cellvibrionales</taxon>
        <taxon>Cellvibrionaceae</taxon>
        <taxon>Simiduia</taxon>
    </lineage>
</organism>
<name>K4KJW4_SIMAS</name>
<evidence type="ECO:0000256" key="2">
    <source>
        <dbReference type="ARBA" id="ARBA00007532"/>
    </source>
</evidence>
<dbReference type="RefSeq" id="WP_015047613.1">
    <property type="nucleotide sequence ID" value="NC_018868.3"/>
</dbReference>
<dbReference type="SUPFAM" id="SSF51905">
    <property type="entry name" value="FAD/NAD(P)-binding domain"/>
    <property type="match status" value="1"/>
</dbReference>
<feature type="transmembrane region" description="Helical" evidence="10">
    <location>
        <begin position="124"/>
        <end position="145"/>
    </location>
</feature>
<dbReference type="InterPro" id="IPR016156">
    <property type="entry name" value="FAD/NAD-linked_Rdtase_dimer_sf"/>
</dbReference>
<evidence type="ECO:0000259" key="12">
    <source>
        <dbReference type="Pfam" id="PF07992"/>
    </source>
</evidence>
<evidence type="ECO:0000256" key="10">
    <source>
        <dbReference type="SAM" id="Phobius"/>
    </source>
</evidence>
<keyword evidence="4 9" id="KW-0274">FAD</keyword>
<dbReference type="PROSITE" id="PS00076">
    <property type="entry name" value="PYRIDINE_REDOX_1"/>
    <property type="match status" value="1"/>
</dbReference>
<dbReference type="STRING" id="1117647.M5M_11360"/>
<feature type="domain" description="FAD/NAD(P)-binding" evidence="12">
    <location>
        <begin position="232"/>
        <end position="547"/>
    </location>
</feature>
<feature type="transmembrane region" description="Helical" evidence="10">
    <location>
        <begin position="152"/>
        <end position="173"/>
    </location>
</feature>
<dbReference type="OrthoDB" id="9800167at2"/>
<dbReference type="GO" id="GO:0016668">
    <property type="term" value="F:oxidoreductase activity, acting on a sulfur group of donors, NAD(P) as acceptor"/>
    <property type="evidence" value="ECO:0007669"/>
    <property type="project" value="InterPro"/>
</dbReference>
<feature type="transmembrane region" description="Helical" evidence="10">
    <location>
        <begin position="45"/>
        <end position="71"/>
    </location>
</feature>
<dbReference type="InterPro" id="IPR032816">
    <property type="entry name" value="VTT_dom"/>
</dbReference>
<evidence type="ECO:0000256" key="8">
    <source>
        <dbReference type="ARBA" id="ARBA00023284"/>
    </source>
</evidence>
<feature type="domain" description="Pyridine nucleotide-disulphide oxidoreductase dimerisation" evidence="11">
    <location>
        <begin position="569"/>
        <end position="677"/>
    </location>
</feature>
<comment type="similarity">
    <text evidence="2 9">Belongs to the class-I pyridine nucleotide-disulfide oxidoreductase family.</text>
</comment>
<evidence type="ECO:0000256" key="1">
    <source>
        <dbReference type="ARBA" id="ARBA00001974"/>
    </source>
</evidence>
<keyword evidence="15" id="KW-1185">Reference proteome</keyword>
<keyword evidence="6 9" id="KW-0560">Oxidoreductase</keyword>
<dbReference type="PANTHER" id="PTHR43014">
    <property type="entry name" value="MERCURIC REDUCTASE"/>
    <property type="match status" value="1"/>
</dbReference>
<dbReference type="EMBL" id="CP003746">
    <property type="protein sequence ID" value="AFU99449.1"/>
    <property type="molecule type" value="Genomic_DNA"/>
</dbReference>
<keyword evidence="10" id="KW-1133">Transmembrane helix</keyword>
<evidence type="ECO:0000256" key="3">
    <source>
        <dbReference type="ARBA" id="ARBA00022630"/>
    </source>
</evidence>
<keyword evidence="7" id="KW-1015">Disulfide bond</keyword>
<gene>
    <name evidence="14" type="ordered locus">M5M_11360</name>
</gene>
<evidence type="ECO:0000256" key="7">
    <source>
        <dbReference type="ARBA" id="ARBA00023157"/>
    </source>
</evidence>
<dbReference type="GO" id="GO:0003955">
    <property type="term" value="F:NAD(P)H dehydrogenase (quinone) activity"/>
    <property type="evidence" value="ECO:0007669"/>
    <property type="project" value="TreeGrafter"/>
</dbReference>
<evidence type="ECO:0000259" key="11">
    <source>
        <dbReference type="Pfam" id="PF02852"/>
    </source>
</evidence>
<dbReference type="AlphaFoldDB" id="K4KJW4"/>
<dbReference type="InterPro" id="IPR036188">
    <property type="entry name" value="FAD/NAD-bd_sf"/>
</dbReference>
<dbReference type="InterPro" id="IPR023753">
    <property type="entry name" value="FAD/NAD-binding_dom"/>
</dbReference>
<keyword evidence="10" id="KW-0472">Membrane</keyword>
<dbReference type="FunFam" id="3.30.390.30:FF:000001">
    <property type="entry name" value="Dihydrolipoyl dehydrogenase"/>
    <property type="match status" value="1"/>
</dbReference>
<proteinExistence type="inferred from homology"/>
<evidence type="ECO:0000256" key="4">
    <source>
        <dbReference type="ARBA" id="ARBA00022827"/>
    </source>
</evidence>
<keyword evidence="3 9" id="KW-0285">Flavoprotein</keyword>
<feature type="domain" description="VTT" evidence="13">
    <location>
        <begin position="62"/>
        <end position="175"/>
    </location>
</feature>
<dbReference type="Pfam" id="PF07992">
    <property type="entry name" value="Pyr_redox_2"/>
    <property type="match status" value="1"/>
</dbReference>
<feature type="transmembrane region" description="Helical" evidence="10">
    <location>
        <begin position="78"/>
        <end position="100"/>
    </location>
</feature>
<dbReference type="KEGG" id="saga:M5M_11360"/>
<dbReference type="Gene3D" id="3.50.50.60">
    <property type="entry name" value="FAD/NAD(P)-binding domain"/>
    <property type="match status" value="2"/>
</dbReference>
<evidence type="ECO:0008006" key="16">
    <source>
        <dbReference type="Google" id="ProtNLM"/>
    </source>
</evidence>
<sequence>MKKIGLLLILVLAAAAFYLLGGEQLLDPTLYRQWQADQPVATALVFGAVYVLVTALSLPGAAILTLVAGALFGLGWGLLIVSFASSLGATLACAVSRTLLRDWVQARFSAQLKTINAGVEKDGAFYLFSLRLIPLVPFFVINLVFGLTRVRLWTFYWVSQVGMLAGTAVYVNAGVQLGALDELSLSGIMTPGLLGAFVLLGLFPWLARALMARIQSARVYRDWQKPSRFDANLIVIGAGSAGLVSAYIAAAVKAKVILIEKHKMGGDCLNTGCVPSKALIKSAATARTVRAAEQFGVQAPAPETNWPAVMERIQSVIAAVEPHDSIERYTGLGVECVTGEARLTSPWTVEVNGNTLSARHIIVATGARPTVPDIPGLDQVPYLTSDNLWQLRDNPGRLLVLGGGPIGCELAQAFAALGANVTQVGRAPHLMPREDAEVSHFIEQRFRQEGIRLHLGAKVHRFERTDTGFVAHVSDDQGQHTLAFDQLLLAVGRTPNVDGWGADLLGLECRDGALAVDGFLRTRFPNILACGDLVGPYQFTHMASHQAWYASVNALFGWLKKFKVDYSVVPWATFTAPEVARVGHSEASAADAGLAFEVTRYGIDDLDRALADGSAEGFVKVITEKGKDRILGATVVGAHASDLITEFVSAMKHKRGLNSILGTIHIYPTMSEANKYAAGVWKRAHAPEKILSWVARLHAWRR</sequence>
<feature type="transmembrane region" description="Helical" evidence="10">
    <location>
        <begin position="193"/>
        <end position="211"/>
    </location>
</feature>
<feature type="transmembrane region" description="Helical" evidence="10">
    <location>
        <begin position="231"/>
        <end position="252"/>
    </location>
</feature>
<keyword evidence="8 9" id="KW-0676">Redox-active center</keyword>
<dbReference type="eggNOG" id="COG1249">
    <property type="taxonomic scope" value="Bacteria"/>
</dbReference>
<accession>K4KJW4</accession>
<evidence type="ECO:0000313" key="15">
    <source>
        <dbReference type="Proteomes" id="UP000000466"/>
    </source>
</evidence>
<keyword evidence="10" id="KW-0812">Transmembrane</keyword>
<dbReference type="GO" id="GO:0050660">
    <property type="term" value="F:flavin adenine dinucleotide binding"/>
    <property type="evidence" value="ECO:0007669"/>
    <property type="project" value="TreeGrafter"/>
</dbReference>
<dbReference type="SUPFAM" id="SSF55424">
    <property type="entry name" value="FAD/NAD-linked reductases, dimerisation (C-terminal) domain"/>
    <property type="match status" value="1"/>
</dbReference>
<evidence type="ECO:0000256" key="9">
    <source>
        <dbReference type="RuleBase" id="RU003691"/>
    </source>
</evidence>
<dbReference type="GO" id="GO:0005886">
    <property type="term" value="C:plasma membrane"/>
    <property type="evidence" value="ECO:0007669"/>
    <property type="project" value="UniProtKB-ARBA"/>
</dbReference>
<evidence type="ECO:0000256" key="6">
    <source>
        <dbReference type="ARBA" id="ARBA00023002"/>
    </source>
</evidence>
<evidence type="ECO:0000259" key="13">
    <source>
        <dbReference type="Pfam" id="PF09335"/>
    </source>
</evidence>
<dbReference type="PANTHER" id="PTHR43014:SF2">
    <property type="entry name" value="MERCURIC REDUCTASE"/>
    <property type="match status" value="1"/>
</dbReference>
<evidence type="ECO:0000256" key="5">
    <source>
        <dbReference type="ARBA" id="ARBA00022857"/>
    </source>
</evidence>
<dbReference type="PRINTS" id="PR00411">
    <property type="entry name" value="PNDRDTASEI"/>
</dbReference>
<comment type="cofactor">
    <cofactor evidence="1">
        <name>FAD</name>
        <dbReference type="ChEBI" id="CHEBI:57692"/>
    </cofactor>
</comment>
<dbReference type="Pfam" id="PF09335">
    <property type="entry name" value="VTT_dom"/>
    <property type="match status" value="1"/>
</dbReference>
<dbReference type="HOGENOM" id="CLU_016755_1_0_6"/>
<keyword evidence="5" id="KW-0521">NADP</keyword>
<dbReference type="PRINTS" id="PR00368">
    <property type="entry name" value="FADPNR"/>
</dbReference>
<protein>
    <recommendedName>
        <fullName evidence="16">Pyridine nucleotide-disulfide oxidoreductase</fullName>
    </recommendedName>
</protein>
<dbReference type="Proteomes" id="UP000000466">
    <property type="component" value="Chromosome"/>
</dbReference>
<dbReference type="eggNOG" id="COG0398">
    <property type="taxonomic scope" value="Bacteria"/>
</dbReference>
<dbReference type="Gene3D" id="3.30.390.30">
    <property type="match status" value="1"/>
</dbReference>
<evidence type="ECO:0000313" key="14">
    <source>
        <dbReference type="EMBL" id="AFU99449.1"/>
    </source>
</evidence>
<dbReference type="InterPro" id="IPR012999">
    <property type="entry name" value="Pyr_OxRdtase_I_AS"/>
</dbReference>
<dbReference type="InterPro" id="IPR004099">
    <property type="entry name" value="Pyr_nucl-diS_OxRdtase_dimer"/>
</dbReference>